<comment type="similarity">
    <text evidence="2">Belongs to the cytidine and deoxycytidylate deaminase family. ADAT3 subfamily.</text>
</comment>
<dbReference type="Pfam" id="PF00383">
    <property type="entry name" value="dCMP_cyt_deam_1"/>
    <property type="match status" value="1"/>
</dbReference>
<feature type="region of interest" description="Disordered" evidence="3">
    <location>
        <begin position="1"/>
        <end position="26"/>
    </location>
</feature>
<feature type="region of interest" description="Disordered" evidence="3">
    <location>
        <begin position="235"/>
        <end position="262"/>
    </location>
</feature>
<dbReference type="AlphaFoldDB" id="A0AAD6VGN1"/>
<keyword evidence="1" id="KW-0819">tRNA processing</keyword>
<evidence type="ECO:0000313" key="5">
    <source>
        <dbReference type="EMBL" id="KAJ7212201.1"/>
    </source>
</evidence>
<dbReference type="InterPro" id="IPR016193">
    <property type="entry name" value="Cytidine_deaminase-like"/>
</dbReference>
<dbReference type="InterPro" id="IPR002125">
    <property type="entry name" value="CMP_dCMP_dom"/>
</dbReference>
<keyword evidence="6" id="KW-1185">Reference proteome</keyword>
<name>A0AAD6VGN1_9AGAR</name>
<evidence type="ECO:0000256" key="1">
    <source>
        <dbReference type="ARBA" id="ARBA00022694"/>
    </source>
</evidence>
<reference evidence="5" key="1">
    <citation type="submission" date="2023-03" db="EMBL/GenBank/DDBJ databases">
        <title>Massive genome expansion in bonnet fungi (Mycena s.s.) driven by repeated elements and novel gene families across ecological guilds.</title>
        <authorList>
            <consortium name="Lawrence Berkeley National Laboratory"/>
            <person name="Harder C.B."/>
            <person name="Miyauchi S."/>
            <person name="Viragh M."/>
            <person name="Kuo A."/>
            <person name="Thoen E."/>
            <person name="Andreopoulos B."/>
            <person name="Lu D."/>
            <person name="Skrede I."/>
            <person name="Drula E."/>
            <person name="Henrissat B."/>
            <person name="Morin E."/>
            <person name="Kohler A."/>
            <person name="Barry K."/>
            <person name="LaButti K."/>
            <person name="Morin E."/>
            <person name="Salamov A."/>
            <person name="Lipzen A."/>
            <person name="Mereny Z."/>
            <person name="Hegedus B."/>
            <person name="Baldrian P."/>
            <person name="Stursova M."/>
            <person name="Weitz H."/>
            <person name="Taylor A."/>
            <person name="Grigoriev I.V."/>
            <person name="Nagy L.G."/>
            <person name="Martin F."/>
            <person name="Kauserud H."/>
        </authorList>
    </citation>
    <scope>NUCLEOTIDE SEQUENCE</scope>
    <source>
        <strain evidence="5">9144</strain>
    </source>
</reference>
<feature type="domain" description="CMP/dCMP-type deaminase" evidence="4">
    <location>
        <begin position="166"/>
        <end position="319"/>
    </location>
</feature>
<protein>
    <submittedName>
        <fullName evidence="5">Cytidine deaminase-like protein</fullName>
    </submittedName>
</protein>
<dbReference type="GO" id="GO:0008033">
    <property type="term" value="P:tRNA processing"/>
    <property type="evidence" value="ECO:0007669"/>
    <property type="project" value="UniProtKB-KW"/>
</dbReference>
<comment type="caution">
    <text evidence="5">The sequence shown here is derived from an EMBL/GenBank/DDBJ whole genome shotgun (WGS) entry which is preliminary data.</text>
</comment>
<sequence>MEEPRIKGELSTLNGLPSFFEGPADDVIPEQDLPFERFKPPPEEETAESIRTVQAWVVDVPDPRSIGPMLKWLHRSGLDTAELGHLKRVRKQDNTTSFLLSASPEPPPLPSSPADIALPAPPYVTMVPASAALTVTSLALKNALWPTTYAPRRKGEVESWSRGKARWAWDVMCATVQEALRARDSGELPIAACIPAPYNEPDRATFIARDTRRSAAHPLRHAVMNAIRQLADHHAASDDPYPPAVQVEADDESSPDDGERNGRNYLLTGRMLFTTHEPCVMCSMALLHSRVKEVVYILPMRGTGGCGGATCLPTLSGVNHRFIICHWKGGTIDEAGLRIGEAIDA</sequence>
<evidence type="ECO:0000259" key="4">
    <source>
        <dbReference type="PROSITE" id="PS51747"/>
    </source>
</evidence>
<dbReference type="PANTHER" id="PTHR11079:SF156">
    <property type="entry name" value="INACTIVE TRNA-SPECIFIC ADENOSINE DEAMINASE-LIKE PROTEIN 3-RELATED"/>
    <property type="match status" value="1"/>
</dbReference>
<accession>A0AAD6VGN1</accession>
<dbReference type="PANTHER" id="PTHR11079">
    <property type="entry name" value="CYTOSINE DEAMINASE FAMILY MEMBER"/>
    <property type="match status" value="1"/>
</dbReference>
<organism evidence="5 6">
    <name type="scientific">Mycena pura</name>
    <dbReference type="NCBI Taxonomy" id="153505"/>
    <lineage>
        <taxon>Eukaryota</taxon>
        <taxon>Fungi</taxon>
        <taxon>Dikarya</taxon>
        <taxon>Basidiomycota</taxon>
        <taxon>Agaricomycotina</taxon>
        <taxon>Agaricomycetes</taxon>
        <taxon>Agaricomycetidae</taxon>
        <taxon>Agaricales</taxon>
        <taxon>Marasmiineae</taxon>
        <taxon>Mycenaceae</taxon>
        <taxon>Mycena</taxon>
    </lineage>
</organism>
<dbReference type="GO" id="GO:0005634">
    <property type="term" value="C:nucleus"/>
    <property type="evidence" value="ECO:0007669"/>
    <property type="project" value="TreeGrafter"/>
</dbReference>
<dbReference type="CDD" id="cd01285">
    <property type="entry name" value="nucleoside_deaminase"/>
    <property type="match status" value="1"/>
</dbReference>
<dbReference type="EMBL" id="JARJCW010000024">
    <property type="protein sequence ID" value="KAJ7212201.1"/>
    <property type="molecule type" value="Genomic_DNA"/>
</dbReference>
<gene>
    <name evidence="5" type="ORF">GGX14DRAFT_362125</name>
</gene>
<dbReference type="GO" id="GO:0005737">
    <property type="term" value="C:cytoplasm"/>
    <property type="evidence" value="ECO:0007669"/>
    <property type="project" value="TreeGrafter"/>
</dbReference>
<dbReference type="PROSITE" id="PS51747">
    <property type="entry name" value="CYT_DCMP_DEAMINASES_2"/>
    <property type="match status" value="1"/>
</dbReference>
<dbReference type="GO" id="GO:0052717">
    <property type="term" value="F:tRNA-specific adenosine-34 deaminase activity"/>
    <property type="evidence" value="ECO:0007669"/>
    <property type="project" value="TreeGrafter"/>
</dbReference>
<dbReference type="SUPFAM" id="SSF53927">
    <property type="entry name" value="Cytidine deaminase-like"/>
    <property type="match status" value="1"/>
</dbReference>
<evidence type="ECO:0000313" key="6">
    <source>
        <dbReference type="Proteomes" id="UP001219525"/>
    </source>
</evidence>
<dbReference type="Gene3D" id="3.40.140.10">
    <property type="entry name" value="Cytidine Deaminase, domain 2"/>
    <property type="match status" value="1"/>
</dbReference>
<evidence type="ECO:0000256" key="3">
    <source>
        <dbReference type="SAM" id="MobiDB-lite"/>
    </source>
</evidence>
<proteinExistence type="inferred from homology"/>
<dbReference type="Proteomes" id="UP001219525">
    <property type="component" value="Unassembled WGS sequence"/>
</dbReference>
<evidence type="ECO:0000256" key="2">
    <source>
        <dbReference type="ARBA" id="ARBA00038160"/>
    </source>
</evidence>